<organism evidence="2 3">
    <name type="scientific">Candidatus Saganbacteria bacterium</name>
    <dbReference type="NCBI Taxonomy" id="2575572"/>
    <lineage>
        <taxon>Bacteria</taxon>
        <taxon>Bacillati</taxon>
        <taxon>Saganbacteria</taxon>
    </lineage>
</organism>
<feature type="signal peptide" evidence="1">
    <location>
        <begin position="1"/>
        <end position="26"/>
    </location>
</feature>
<dbReference type="Proteomes" id="UP000808761">
    <property type="component" value="Unassembled WGS sequence"/>
</dbReference>
<sequence length="288" mass="33407">MKSFLRAAVCLVVVLLAITASSSAPTRLFSPFVESWNNLAYYNTTAGGTTNTILLGRFEGKVGLNLFNAPLQIYGVYYGVSSEDKNYWNNAVYSGVGVRFKPFEKYYSRDWQDEWLRDVKIFAETLSSSFFKDIASGEANRRTDFRYGFDVWHEWNLDQPLDSLPWGELYANLSSRSTNFSWTDFNGYLFNFQPKVGMHLASRFEPYLRLDLTASDKSDYWLNLAYYGAGFRFEPWRRMEQTNEFLKKFKMFVEVLNVAYLKNQPPDAIKVSSEVRFGVDFSYGRIQP</sequence>
<name>A0A9D6ULY2_UNCSA</name>
<keyword evidence="1" id="KW-0732">Signal</keyword>
<protein>
    <submittedName>
        <fullName evidence="2">Uncharacterized protein</fullName>
    </submittedName>
</protein>
<dbReference type="AlphaFoldDB" id="A0A9D6ULY2"/>
<comment type="caution">
    <text evidence="2">The sequence shown here is derived from an EMBL/GenBank/DDBJ whole genome shotgun (WGS) entry which is preliminary data.</text>
</comment>
<evidence type="ECO:0000313" key="3">
    <source>
        <dbReference type="Proteomes" id="UP000808761"/>
    </source>
</evidence>
<gene>
    <name evidence="2" type="ORF">HZB08_00955</name>
</gene>
<evidence type="ECO:0000313" key="2">
    <source>
        <dbReference type="EMBL" id="MBI5078577.1"/>
    </source>
</evidence>
<accession>A0A9D6ULY2</accession>
<feature type="chain" id="PRO_5038429952" evidence="1">
    <location>
        <begin position="27"/>
        <end position="288"/>
    </location>
</feature>
<dbReference type="EMBL" id="JACRKR010000047">
    <property type="protein sequence ID" value="MBI5078577.1"/>
    <property type="molecule type" value="Genomic_DNA"/>
</dbReference>
<proteinExistence type="predicted"/>
<evidence type="ECO:0000256" key="1">
    <source>
        <dbReference type="SAM" id="SignalP"/>
    </source>
</evidence>
<reference evidence="2" key="1">
    <citation type="submission" date="2020-07" db="EMBL/GenBank/DDBJ databases">
        <title>Huge and variable diversity of episymbiotic CPR bacteria and DPANN archaea in groundwater ecosystems.</title>
        <authorList>
            <person name="He C.Y."/>
            <person name="Keren R."/>
            <person name="Whittaker M."/>
            <person name="Farag I.F."/>
            <person name="Doudna J."/>
            <person name="Cate J.H.D."/>
            <person name="Banfield J.F."/>
        </authorList>
    </citation>
    <scope>NUCLEOTIDE SEQUENCE</scope>
    <source>
        <strain evidence="2">NC_groundwater_1860_Pr3_B-0.1um_51_7</strain>
    </source>
</reference>